<evidence type="ECO:0000313" key="1">
    <source>
        <dbReference type="EMBL" id="NYH92866.1"/>
    </source>
</evidence>
<name>A0A852ZVZ4_9ACTN</name>
<sequence length="39" mass="4285">MTHRYEGRTDTKRDGIAGIAFKDPEAEPAALKAIIRLTA</sequence>
<dbReference type="Proteomes" id="UP000579605">
    <property type="component" value="Unassembled WGS sequence"/>
</dbReference>
<keyword evidence="2" id="KW-1185">Reference proteome</keyword>
<dbReference type="EMBL" id="JACBZH010000001">
    <property type="protein sequence ID" value="NYH92866.1"/>
    <property type="molecule type" value="Genomic_DNA"/>
</dbReference>
<evidence type="ECO:0000313" key="2">
    <source>
        <dbReference type="Proteomes" id="UP000579605"/>
    </source>
</evidence>
<accession>A0A852ZVZ4</accession>
<organism evidence="1 2">
    <name type="scientific">Actinopolymorpha rutila</name>
    <dbReference type="NCBI Taxonomy" id="446787"/>
    <lineage>
        <taxon>Bacteria</taxon>
        <taxon>Bacillati</taxon>
        <taxon>Actinomycetota</taxon>
        <taxon>Actinomycetes</taxon>
        <taxon>Propionibacteriales</taxon>
        <taxon>Actinopolymorphaceae</taxon>
        <taxon>Actinopolymorpha</taxon>
    </lineage>
</organism>
<proteinExistence type="predicted"/>
<reference evidence="1 2" key="1">
    <citation type="submission" date="2020-07" db="EMBL/GenBank/DDBJ databases">
        <title>Sequencing the genomes of 1000 actinobacteria strains.</title>
        <authorList>
            <person name="Klenk H.-P."/>
        </authorList>
    </citation>
    <scope>NUCLEOTIDE SEQUENCE [LARGE SCALE GENOMIC DNA]</scope>
    <source>
        <strain evidence="1 2">DSM 18448</strain>
    </source>
</reference>
<comment type="caution">
    <text evidence="1">The sequence shown here is derived from an EMBL/GenBank/DDBJ whole genome shotgun (WGS) entry which is preliminary data.</text>
</comment>
<protein>
    <submittedName>
        <fullName evidence="1">Uncharacterized protein</fullName>
    </submittedName>
</protein>
<gene>
    <name evidence="1" type="ORF">F4554_005504</name>
</gene>
<dbReference type="AlphaFoldDB" id="A0A852ZVZ4"/>